<dbReference type="EMBL" id="JAOYFC010000002">
    <property type="protein sequence ID" value="MCV6825122.1"/>
    <property type="molecule type" value="Genomic_DNA"/>
</dbReference>
<protein>
    <submittedName>
        <fullName evidence="5">GntR family transcriptional regulator</fullName>
    </submittedName>
</protein>
<dbReference type="InterPro" id="IPR008920">
    <property type="entry name" value="TF_FadR/GntR_C"/>
</dbReference>
<dbReference type="GO" id="GO:0003677">
    <property type="term" value="F:DNA binding"/>
    <property type="evidence" value="ECO:0007669"/>
    <property type="project" value="UniProtKB-KW"/>
</dbReference>
<dbReference type="SUPFAM" id="SSF48008">
    <property type="entry name" value="GntR ligand-binding domain-like"/>
    <property type="match status" value="1"/>
</dbReference>
<dbReference type="SMART" id="SM00345">
    <property type="entry name" value="HTH_GNTR"/>
    <property type="match status" value="1"/>
</dbReference>
<evidence type="ECO:0000256" key="2">
    <source>
        <dbReference type="ARBA" id="ARBA00023125"/>
    </source>
</evidence>
<dbReference type="InterPro" id="IPR036390">
    <property type="entry name" value="WH_DNA-bd_sf"/>
</dbReference>
<dbReference type="InterPro" id="IPR036388">
    <property type="entry name" value="WH-like_DNA-bd_sf"/>
</dbReference>
<keyword evidence="2" id="KW-0238">DNA-binding</keyword>
<dbReference type="GO" id="GO:0003700">
    <property type="term" value="F:DNA-binding transcription factor activity"/>
    <property type="evidence" value="ECO:0007669"/>
    <property type="project" value="InterPro"/>
</dbReference>
<dbReference type="Gene3D" id="1.10.10.10">
    <property type="entry name" value="Winged helix-like DNA-binding domain superfamily/Winged helix DNA-binding domain"/>
    <property type="match status" value="1"/>
</dbReference>
<accession>A0AAE3J3U9</accession>
<dbReference type="Proteomes" id="UP001208041">
    <property type="component" value="Unassembled WGS sequence"/>
</dbReference>
<feature type="domain" description="HTH gntR-type" evidence="4">
    <location>
        <begin position="15"/>
        <end position="82"/>
    </location>
</feature>
<evidence type="ECO:0000259" key="4">
    <source>
        <dbReference type="PROSITE" id="PS50949"/>
    </source>
</evidence>
<dbReference type="RefSeq" id="WP_263953950.1">
    <property type="nucleotide sequence ID" value="NZ_JAOYFC010000002.1"/>
</dbReference>
<evidence type="ECO:0000313" key="5">
    <source>
        <dbReference type="EMBL" id="MCV6825122.1"/>
    </source>
</evidence>
<dbReference type="PROSITE" id="PS50949">
    <property type="entry name" value="HTH_GNTR"/>
    <property type="match status" value="1"/>
</dbReference>
<gene>
    <name evidence="5" type="ORF">OH136_11205</name>
</gene>
<sequence length="247" mass="27639">MSVRDLELPRIDTLHRAGGQIYGLLRRHIQSMQLAPGASISESEVASMLGASRTPVREAFQKLREEGLIKTLPSRGSFVAKLSRERIHEAQFLREAIEVAVVQKLATKGISSQVIAALEGNLQQQKIAAENEDFQGFHALDDEFHGLLAKATDLMRVEAALDREKAHLDRLRGISLRVDGHPTVLFSEHQAIFKAVVAGESDRASQLVREHCQSIFKALDALHNQHRDYFDELTPSAVDRQNRHTEQ</sequence>
<dbReference type="AlphaFoldDB" id="A0AAE3J3U9"/>
<keyword evidence="6" id="KW-1185">Reference proteome</keyword>
<dbReference type="PRINTS" id="PR00035">
    <property type="entry name" value="HTHGNTR"/>
</dbReference>
<keyword evidence="3" id="KW-0804">Transcription</keyword>
<dbReference type="InterPro" id="IPR000524">
    <property type="entry name" value="Tscrpt_reg_HTH_GntR"/>
</dbReference>
<comment type="caution">
    <text evidence="5">The sequence shown here is derived from an EMBL/GenBank/DDBJ whole genome shotgun (WGS) entry which is preliminary data.</text>
</comment>
<proteinExistence type="predicted"/>
<evidence type="ECO:0000256" key="3">
    <source>
        <dbReference type="ARBA" id="ARBA00023163"/>
    </source>
</evidence>
<dbReference type="InterPro" id="IPR011711">
    <property type="entry name" value="GntR_C"/>
</dbReference>
<dbReference type="Pfam" id="PF00392">
    <property type="entry name" value="GntR"/>
    <property type="match status" value="1"/>
</dbReference>
<dbReference type="PANTHER" id="PTHR43537">
    <property type="entry name" value="TRANSCRIPTIONAL REGULATOR, GNTR FAMILY"/>
    <property type="match status" value="1"/>
</dbReference>
<dbReference type="Pfam" id="PF07729">
    <property type="entry name" value="FCD"/>
    <property type="match status" value="1"/>
</dbReference>
<dbReference type="PANTHER" id="PTHR43537:SF6">
    <property type="entry name" value="HTH-TYPE TRANSCRIPTIONAL REPRESSOR RSPR"/>
    <property type="match status" value="1"/>
</dbReference>
<dbReference type="SMART" id="SM00895">
    <property type="entry name" value="FCD"/>
    <property type="match status" value="1"/>
</dbReference>
<dbReference type="CDD" id="cd07377">
    <property type="entry name" value="WHTH_GntR"/>
    <property type="match status" value="1"/>
</dbReference>
<evidence type="ECO:0000313" key="6">
    <source>
        <dbReference type="Proteomes" id="UP001208041"/>
    </source>
</evidence>
<reference evidence="5" key="1">
    <citation type="submission" date="2022-10" db="EMBL/GenBank/DDBJ databases">
        <authorList>
            <person name="Yue Y."/>
        </authorList>
    </citation>
    <scope>NUCLEOTIDE SEQUENCE</scope>
    <source>
        <strain evidence="5">Z654</strain>
    </source>
</reference>
<keyword evidence="1" id="KW-0805">Transcription regulation</keyword>
<organism evidence="5 6">
    <name type="scientific">Halocynthiibacter halioticoli</name>
    <dbReference type="NCBI Taxonomy" id="2986804"/>
    <lineage>
        <taxon>Bacteria</taxon>
        <taxon>Pseudomonadati</taxon>
        <taxon>Pseudomonadota</taxon>
        <taxon>Alphaproteobacteria</taxon>
        <taxon>Rhodobacterales</taxon>
        <taxon>Paracoccaceae</taxon>
        <taxon>Halocynthiibacter</taxon>
    </lineage>
</organism>
<dbReference type="SUPFAM" id="SSF46785">
    <property type="entry name" value="Winged helix' DNA-binding domain"/>
    <property type="match status" value="1"/>
</dbReference>
<evidence type="ECO:0000256" key="1">
    <source>
        <dbReference type="ARBA" id="ARBA00023015"/>
    </source>
</evidence>
<dbReference type="Gene3D" id="1.20.120.530">
    <property type="entry name" value="GntR ligand-binding domain-like"/>
    <property type="match status" value="1"/>
</dbReference>
<name>A0AAE3J3U9_9RHOB</name>